<feature type="compositionally biased region" description="Polar residues" evidence="1">
    <location>
        <begin position="657"/>
        <end position="668"/>
    </location>
</feature>
<feature type="compositionally biased region" description="Basic and acidic residues" evidence="1">
    <location>
        <begin position="310"/>
        <end position="329"/>
    </location>
</feature>
<accession>A0A2G9HST8</accession>
<feature type="region of interest" description="Disordered" evidence="1">
    <location>
        <begin position="2114"/>
        <end position="2140"/>
    </location>
</feature>
<dbReference type="InterPro" id="IPR008395">
    <property type="entry name" value="Agenet-like_dom"/>
</dbReference>
<feature type="region of interest" description="Disordered" evidence="1">
    <location>
        <begin position="1937"/>
        <end position="2102"/>
    </location>
</feature>
<dbReference type="PANTHER" id="PTHR48429">
    <property type="entry name" value="AGENET DOMAIN-CONTAINING PROTEIN"/>
    <property type="match status" value="1"/>
</dbReference>
<feature type="domain" description="Agenet" evidence="2">
    <location>
        <begin position="1744"/>
        <end position="1802"/>
    </location>
</feature>
<name>A0A2G9HST8_9LAMI</name>
<reference evidence="4" key="1">
    <citation type="journal article" date="2018" name="Gigascience">
        <title>Genome assembly of the Pink Ipe (Handroanthus impetiginosus, Bignoniaceae), a highly valued, ecologically keystone Neotropical timber forest tree.</title>
        <authorList>
            <person name="Silva-Junior O.B."/>
            <person name="Grattapaglia D."/>
            <person name="Novaes E."/>
            <person name="Collevatti R.G."/>
        </authorList>
    </citation>
    <scope>NUCLEOTIDE SEQUENCE [LARGE SCALE GENOMIC DNA]</scope>
    <source>
        <strain evidence="4">cv. UFG-1</strain>
    </source>
</reference>
<evidence type="ECO:0000256" key="1">
    <source>
        <dbReference type="SAM" id="MobiDB-lite"/>
    </source>
</evidence>
<dbReference type="InterPro" id="IPR014002">
    <property type="entry name" value="Agenet_dom_plant"/>
</dbReference>
<dbReference type="SMART" id="SM00743">
    <property type="entry name" value="Agenet"/>
    <property type="match status" value="2"/>
</dbReference>
<evidence type="ECO:0000259" key="2">
    <source>
        <dbReference type="SMART" id="SM00743"/>
    </source>
</evidence>
<dbReference type="EMBL" id="NKXS01001093">
    <property type="protein sequence ID" value="PIN20584.1"/>
    <property type="molecule type" value="Genomic_DNA"/>
</dbReference>
<dbReference type="InterPro" id="IPR055274">
    <property type="entry name" value="SWO1"/>
</dbReference>
<feature type="region of interest" description="Disordered" evidence="1">
    <location>
        <begin position="156"/>
        <end position="179"/>
    </location>
</feature>
<protein>
    <recommendedName>
        <fullName evidence="2">Agenet domain-containing protein</fullName>
    </recommendedName>
</protein>
<dbReference type="OrthoDB" id="433924at2759"/>
<feature type="compositionally biased region" description="Basic and acidic residues" evidence="1">
    <location>
        <begin position="642"/>
        <end position="654"/>
    </location>
</feature>
<feature type="compositionally biased region" description="Basic and acidic residues" evidence="1">
    <location>
        <begin position="615"/>
        <end position="633"/>
    </location>
</feature>
<feature type="region of interest" description="Disordered" evidence="1">
    <location>
        <begin position="1613"/>
        <end position="1640"/>
    </location>
</feature>
<feature type="compositionally biased region" description="Basic and acidic residues" evidence="1">
    <location>
        <begin position="549"/>
        <end position="570"/>
    </location>
</feature>
<evidence type="ECO:0000313" key="4">
    <source>
        <dbReference type="Proteomes" id="UP000231279"/>
    </source>
</evidence>
<feature type="region of interest" description="Disordered" evidence="1">
    <location>
        <begin position="734"/>
        <end position="787"/>
    </location>
</feature>
<feature type="compositionally biased region" description="Polar residues" evidence="1">
    <location>
        <begin position="750"/>
        <end position="773"/>
    </location>
</feature>
<feature type="compositionally biased region" description="Polar residues" evidence="1">
    <location>
        <begin position="1550"/>
        <end position="1562"/>
    </location>
</feature>
<feature type="compositionally biased region" description="Basic and acidic residues" evidence="1">
    <location>
        <begin position="1614"/>
        <end position="1630"/>
    </location>
</feature>
<dbReference type="STRING" id="429701.A0A2G9HST8"/>
<feature type="region of interest" description="Disordered" evidence="1">
    <location>
        <begin position="1809"/>
        <end position="1832"/>
    </location>
</feature>
<dbReference type="Pfam" id="PF05641">
    <property type="entry name" value="Agenet"/>
    <property type="match status" value="1"/>
</dbReference>
<organism evidence="3 4">
    <name type="scientific">Handroanthus impetiginosus</name>
    <dbReference type="NCBI Taxonomy" id="429701"/>
    <lineage>
        <taxon>Eukaryota</taxon>
        <taxon>Viridiplantae</taxon>
        <taxon>Streptophyta</taxon>
        <taxon>Embryophyta</taxon>
        <taxon>Tracheophyta</taxon>
        <taxon>Spermatophyta</taxon>
        <taxon>Magnoliopsida</taxon>
        <taxon>eudicotyledons</taxon>
        <taxon>Gunneridae</taxon>
        <taxon>Pentapetalae</taxon>
        <taxon>asterids</taxon>
        <taxon>lamiids</taxon>
        <taxon>Lamiales</taxon>
        <taxon>Bignoniaceae</taxon>
        <taxon>Crescentiina</taxon>
        <taxon>Tabebuia alliance</taxon>
        <taxon>Handroanthus</taxon>
    </lineage>
</organism>
<feature type="compositionally biased region" description="Basic and acidic residues" evidence="1">
    <location>
        <begin position="1951"/>
        <end position="1965"/>
    </location>
</feature>
<comment type="caution">
    <text evidence="3">The sequence shown here is derived from an EMBL/GenBank/DDBJ whole genome shotgun (WGS) entry which is preliminary data.</text>
</comment>
<feature type="compositionally biased region" description="Basic and acidic residues" evidence="1">
    <location>
        <begin position="2075"/>
        <end position="2092"/>
    </location>
</feature>
<feature type="region of interest" description="Disordered" evidence="1">
    <location>
        <begin position="124"/>
        <end position="143"/>
    </location>
</feature>
<feature type="compositionally biased region" description="Polar residues" evidence="1">
    <location>
        <begin position="596"/>
        <end position="607"/>
    </location>
</feature>
<feature type="region of interest" description="Disordered" evidence="1">
    <location>
        <begin position="885"/>
        <end position="938"/>
    </location>
</feature>
<feature type="region of interest" description="Disordered" evidence="1">
    <location>
        <begin position="1037"/>
        <end position="1066"/>
    </location>
</feature>
<dbReference type="PANTHER" id="PTHR48429:SF1">
    <property type="entry name" value="AGENET DOMAIN-CONTAINING PROTEIN"/>
    <property type="match status" value="1"/>
</dbReference>
<proteinExistence type="predicted"/>
<feature type="region of interest" description="Disordered" evidence="1">
    <location>
        <begin position="540"/>
        <end position="668"/>
    </location>
</feature>
<feature type="region of interest" description="Disordered" evidence="1">
    <location>
        <begin position="310"/>
        <end position="331"/>
    </location>
</feature>
<feature type="compositionally biased region" description="Basic and acidic residues" evidence="1">
    <location>
        <begin position="920"/>
        <end position="935"/>
    </location>
</feature>
<dbReference type="Proteomes" id="UP000231279">
    <property type="component" value="Unassembled WGS sequence"/>
</dbReference>
<feature type="compositionally biased region" description="Polar residues" evidence="1">
    <location>
        <begin position="1041"/>
        <end position="1051"/>
    </location>
</feature>
<feature type="region of interest" description="Disordered" evidence="1">
    <location>
        <begin position="1543"/>
        <end position="1562"/>
    </location>
</feature>
<gene>
    <name evidence="3" type="ORF">CDL12_06727</name>
</gene>
<keyword evidence="4" id="KW-1185">Reference proteome</keyword>
<sequence length="2140" mass="228745">MDYNDNDYEGQNLHLGGEESSKISSVLRPFALPKFDFDDSLHGHLRFDSLVENEVFLGIPSQEDNQWIEDFSRAGNCIEFSSSATESCALPRHINVWSEATSSESVEMLLKAVGQEEMVPGENMIKESDPDHQVGSSTRQMEDDKLDDVDYENPSLPAAGVEGNFSRSNQNAGAAGVHSEHTLQGHEINASFCGECVDSKDSGLIVTTENSNIDTKRTNDNQGGTCGLVSESLPNQVEDKLPNLGIKIDSAESSSQKIAVSVGESVNQDKISDFSFVSSGCIAKGVSDSIEEQGGMFNKNDESESRVAVESDSMERHCSSEISSKKSPEKGPGVEICITKFGEASGTAKKGESVSRDDGCKEVASGELLGGSQQGTVVSSSNTEIKQLSEGHNILHEKSSTPLHGEGIERLGLKDIVTPTIGGSTEVKQAPVIQHESLVGNEDICPEGNSSVEVPQVTFESVTLHEVPANPTEKDGESTINHADVTGDATGSTFTGESFGEKSVIDDMRDTRDTVVIQTENVEDADRVPSSLTARGIEACTEEDIPAQADDHEGGLDGSAYEKEDNKPLDPSDMVFDDTEKEVGATFSGDGVKVEATTQSQPKSSPGDNPVLNTEEEHTKLKSSRVEGDELVDRPQLSCDTGIRDQTRETESEAPKQLSTSVSKESLVSNELASAIETEKGMLLDSVAGDMKTSDQSVPLAETSSVGIPGEAFKEVNKMLEHSDNDLMVKDDGAKAAPTEKPMEEDTERNNGTNSSMVSVTSCTVETDKSNQAPEAGGGSTDLSESEINKEASLTMKNVENIGEVLATSKISGVDVRPTEEGTFTFDIRPLGGQSSEDSGKVLQSFPRIQACKLSLAGDRSPSTSGSSQTDVVVVKEISNVSSLIPAVNPPSGDIGGASERKARRGSIKSGKGSARKGNHLKETTSLRQTDKGDKSSQFLSPLRAGQHMTFDTAVKPRGGISIATSSLPDLNTSAPSSAFFQQPFTDLQQVQLRAQIFVYGSLIQGAAPDEACMVSAFDGGRGVWEPSWRACVERLHGQKSHGNNSETPVPSRSGAKVPDQTNRQGFPQSEVLSSMAGRASSKAIPSSMVTPMIPLSSPLWTMSTPSGEVLPPSSMARSSVFDYQAASPLNPYQTPPIRNYMAHTTWPSQAPFAVPWLAPSQSSPFDMGTNYPAFPITEPVKLTPVKESSLPITSSTKHLSPTLTTHTGTSMFAGTSSLDLKKAKVSTGQTVDTKARKRKKSSGAEDVVQISVTASLADTVSAPVVANQLSKKAPAVGDLSQISLVARNQTESMLTPVVSSHYSTSVAVAASSSFVPKGTTSQFISMVSPSVSTDQLKRGDFNMDKRALNIEGFSKVEEAKLQAQEAAAHAAAAISHCEGVWGQLNQQNNSGLTPDAESKLASAAAAIAAAACVAKAAAAAAKIASTAAVQAKQMADEAVAVSDSTNNLANASPVSFFKGGDRNNVPSLAISAAREAARKRIEAASAATRHAENLDAIVKAAELAAEAVSHAGKIVAMGDPFSLSEIAEAGPNNYWRVSQVPTEPGSKPNDMNKNKSISSNAGEVPSVYMNEHEGLNKNMNITSHVLSSVQGEVSRDMVDDHATVEESLIASVKHGENSFKPQKDKKPSDSAKTTGVVPDPNVESRLNLFTTTSIKEGTRVEVLKDRGDLKAAWFSASVLSLKDGEALVCYTELQSDEGSEVLKEWVPLEAKDGEAPKVRIPHPMTAVQFEGTRKRRRAAVKDYTWSVGDKVDAWLQDCWCEGIITEKQKKDATSLSVHFPAQGKTLMVKVWHLRPTLIWSDGQWTEWCRPGQDGTSQGDTPAEKRPKVGATSFETKGKEKMAKNIDFVEIGRSEEPRLPLSANEKVFNIGSAREENKPNTVRAMRSALEKEGSRVVFGVPKPGKKRKFMEVSKHYVSDGSSKTNVPNDSVKLAKYLVPQGSGSRGFKNNSKLDLKEKQVAETKPRALKSGKPPSIPSRTLGRKDDSTSSRSNVREAVISDHSVKGSTSNDENESSEQNPVEFGSVSNVEETSGGNMVFTSQALPQENRKKAATRKTKSERVNQGKLAPASGKPAKSEVNEKLISEVAEPRRSNRRIQPTSRLLEGLQSSLIISKIPSSSHDKSYRSHNKGTARGNNNRG</sequence>
<feature type="domain" description="Agenet" evidence="2">
    <location>
        <begin position="1653"/>
        <end position="1713"/>
    </location>
</feature>
<evidence type="ECO:0000313" key="3">
    <source>
        <dbReference type="EMBL" id="PIN20584.1"/>
    </source>
</evidence>
<feature type="compositionally biased region" description="Polar residues" evidence="1">
    <location>
        <begin position="2025"/>
        <end position="2045"/>
    </location>
</feature>